<organism evidence="3 4">
    <name type="scientific">Amycolatopsis xylanica</name>
    <dbReference type="NCBI Taxonomy" id="589385"/>
    <lineage>
        <taxon>Bacteria</taxon>
        <taxon>Bacillati</taxon>
        <taxon>Actinomycetota</taxon>
        <taxon>Actinomycetes</taxon>
        <taxon>Pseudonocardiales</taxon>
        <taxon>Pseudonocardiaceae</taxon>
        <taxon>Amycolatopsis</taxon>
    </lineage>
</organism>
<dbReference type="AlphaFoldDB" id="A0A1H3QZG8"/>
<proteinExistence type="predicted"/>
<dbReference type="GO" id="GO:0050135">
    <property type="term" value="F:NADP+ nucleosidase activity"/>
    <property type="evidence" value="ECO:0007669"/>
    <property type="project" value="InterPro"/>
</dbReference>
<name>A0A1H3QZG8_9PSEU</name>
<protein>
    <recommendedName>
        <fullName evidence="2">TNT domain-containing protein</fullName>
    </recommendedName>
</protein>
<evidence type="ECO:0000256" key="1">
    <source>
        <dbReference type="SAM" id="SignalP"/>
    </source>
</evidence>
<dbReference type="STRING" id="589385.SAMN05421504_110158"/>
<dbReference type="Pfam" id="PF14021">
    <property type="entry name" value="TNT"/>
    <property type="match status" value="1"/>
</dbReference>
<accession>A0A1H3QZG8</accession>
<dbReference type="EMBL" id="FNON01000010">
    <property type="protein sequence ID" value="SDZ18368.1"/>
    <property type="molecule type" value="Genomic_DNA"/>
</dbReference>
<dbReference type="InterPro" id="IPR025331">
    <property type="entry name" value="TNT"/>
</dbReference>
<dbReference type="RefSeq" id="WP_091297210.1">
    <property type="nucleotide sequence ID" value="NZ_FNON01000010.1"/>
</dbReference>
<feature type="domain" description="TNT" evidence="2">
    <location>
        <begin position="107"/>
        <end position="209"/>
    </location>
</feature>
<dbReference type="OrthoDB" id="4745173at2"/>
<dbReference type="InterPro" id="IPR053024">
    <property type="entry name" value="Fungal_surface_NADase"/>
</dbReference>
<evidence type="ECO:0000313" key="3">
    <source>
        <dbReference type="EMBL" id="SDZ18368.1"/>
    </source>
</evidence>
<feature type="signal peptide" evidence="1">
    <location>
        <begin position="1"/>
        <end position="24"/>
    </location>
</feature>
<keyword evidence="4" id="KW-1185">Reference proteome</keyword>
<feature type="chain" id="PRO_5011479189" description="TNT domain-containing protein" evidence="1">
    <location>
        <begin position="25"/>
        <end position="210"/>
    </location>
</feature>
<gene>
    <name evidence="3" type="ORF">SAMN05421504_110158</name>
</gene>
<evidence type="ECO:0000259" key="2">
    <source>
        <dbReference type="Pfam" id="PF14021"/>
    </source>
</evidence>
<dbReference type="Proteomes" id="UP000199515">
    <property type="component" value="Unassembled WGS sequence"/>
</dbReference>
<evidence type="ECO:0000313" key="4">
    <source>
        <dbReference type="Proteomes" id="UP000199515"/>
    </source>
</evidence>
<sequence length="210" mass="23030">MPFRRTATVFAALALLLAPTTAYAQETGRLTECSDTFYHGDKRLGPEKLPVAGEVGRELRGYQRTGYLTEQRFLEAFYDSTASSWRYPPKDGYVLYPDGTPIQFTITLNPGLAIDRFGSEYGSFLAPKGAPYSSRSIPPQSLTSVPAASCNYHVYKVIKEFKVHSGPIAPWFAQPGGGTQYQLDAALVPGAPTPINVGWLITNGFLNRVK</sequence>
<keyword evidence="1" id="KW-0732">Signal</keyword>
<reference evidence="3 4" key="1">
    <citation type="submission" date="2016-10" db="EMBL/GenBank/DDBJ databases">
        <authorList>
            <person name="de Groot N.N."/>
        </authorList>
    </citation>
    <scope>NUCLEOTIDE SEQUENCE [LARGE SCALE GENOMIC DNA]</scope>
    <source>
        <strain evidence="3 4">CPCC 202699</strain>
    </source>
</reference>
<dbReference type="PANTHER" id="PTHR42059">
    <property type="entry name" value="TNT DOMAIN-CONTAINING PROTEIN"/>
    <property type="match status" value="1"/>
</dbReference>
<dbReference type="PANTHER" id="PTHR42059:SF1">
    <property type="entry name" value="TNT DOMAIN-CONTAINING PROTEIN"/>
    <property type="match status" value="1"/>
</dbReference>